<feature type="region of interest" description="Disordered" evidence="1">
    <location>
        <begin position="189"/>
        <end position="216"/>
    </location>
</feature>
<dbReference type="KEGG" id="dcm:NIES806_39750"/>
<sequence length="364" mass="41952">MLFSKEEVETETAPLLIRCSFTNLKTFIMLYNHALETLKSLLETKPCDDIIIIKNKYKVRRNQPFSYDLFKFAYPEDENNQEIKKMECSYFVEQLLEYFGHSYPTQIKKSKIELLDKKFGVTLYTEQRGHELKGSVDKDRFFSLVGLCVHQKFSKTEVNLEGLNALGKGSFYVIANYLKKKYGDKYDKGEALPQPTKKPQPAKSKNSKSVPKAKVTVVETEPKEDIPIKFTKFLETNPGFTTKATLIDSAYKQRSYSIFGFTEDFNSHHKATYQWAADVLVLEFLDILRCSDPKHKLTTIKKKVGIKSRLGSNDIIAEQLFYKMFGLCVVMATNEDQGSFNSDELRDFGKSCFLQLIDHLRGKE</sequence>
<dbReference type="RefSeq" id="WP_157750029.1">
    <property type="nucleotide sequence ID" value="NZ_AP018316.1"/>
</dbReference>
<keyword evidence="3" id="KW-1185">Reference proteome</keyword>
<organism evidence="2 3">
    <name type="scientific">Dolichospermum compactum NIES-806</name>
    <dbReference type="NCBI Taxonomy" id="1973481"/>
    <lineage>
        <taxon>Bacteria</taxon>
        <taxon>Bacillati</taxon>
        <taxon>Cyanobacteriota</taxon>
        <taxon>Cyanophyceae</taxon>
        <taxon>Nostocales</taxon>
        <taxon>Aphanizomenonaceae</taxon>
        <taxon>Dolichospermum</taxon>
        <taxon>Dolichospermum compactum</taxon>
    </lineage>
</organism>
<evidence type="ECO:0000313" key="3">
    <source>
        <dbReference type="Proteomes" id="UP000218702"/>
    </source>
</evidence>
<gene>
    <name evidence="2" type="ORF">NIES806_39750</name>
</gene>
<evidence type="ECO:0000313" key="2">
    <source>
        <dbReference type="EMBL" id="BAZ87744.1"/>
    </source>
</evidence>
<evidence type="ECO:0000256" key="1">
    <source>
        <dbReference type="SAM" id="MobiDB-lite"/>
    </source>
</evidence>
<protein>
    <submittedName>
        <fullName evidence="2">Uncharacterized protein</fullName>
    </submittedName>
</protein>
<dbReference type="EMBL" id="AP018316">
    <property type="protein sequence ID" value="BAZ87744.1"/>
    <property type="molecule type" value="Genomic_DNA"/>
</dbReference>
<accession>A0A1Z4V8H4</accession>
<reference evidence="2 3" key="1">
    <citation type="submission" date="2017-06" db="EMBL/GenBank/DDBJ databases">
        <title>Genome sequencing of cyanobaciteial culture collection at National Institute for Environmental Studies (NIES).</title>
        <authorList>
            <person name="Hirose Y."/>
            <person name="Shimura Y."/>
            <person name="Fujisawa T."/>
            <person name="Nakamura Y."/>
            <person name="Kawachi M."/>
        </authorList>
    </citation>
    <scope>NUCLEOTIDE SEQUENCE [LARGE SCALE GENOMIC DNA]</scope>
    <source>
        <strain evidence="2 3">NIES-806</strain>
    </source>
</reference>
<dbReference type="AlphaFoldDB" id="A0A1Z4V8H4"/>
<dbReference type="Proteomes" id="UP000218702">
    <property type="component" value="Chromosome"/>
</dbReference>
<proteinExistence type="predicted"/>
<name>A0A1Z4V8H4_9CYAN</name>